<dbReference type="FunFam" id="2.60.120.290:FF:000005">
    <property type="entry name" value="Procollagen C-endopeptidase enhancer 1"/>
    <property type="match status" value="2"/>
</dbReference>
<feature type="domain" description="CUB" evidence="8">
    <location>
        <begin position="99"/>
        <end position="214"/>
    </location>
</feature>
<dbReference type="FunFam" id="2.10.25.10:FF:000012">
    <property type="entry name" value="Delta-like protein"/>
    <property type="match status" value="1"/>
</dbReference>
<dbReference type="CDD" id="cd00054">
    <property type="entry name" value="EGF_CA"/>
    <property type="match status" value="2"/>
</dbReference>
<proteinExistence type="predicted"/>
<evidence type="ECO:0000256" key="6">
    <source>
        <dbReference type="PROSITE-ProRule" id="PRU00059"/>
    </source>
</evidence>
<evidence type="ECO:0000256" key="7">
    <source>
        <dbReference type="PROSITE-ProRule" id="PRU00076"/>
    </source>
</evidence>
<keyword evidence="4 7" id="KW-1015">Disulfide bond</keyword>
<dbReference type="PANTHER" id="PTHR24251:SF37">
    <property type="entry name" value="CUB DOMAIN-CONTAINING PROTEIN"/>
    <property type="match status" value="1"/>
</dbReference>
<evidence type="ECO:0000313" key="11">
    <source>
        <dbReference type="Proteomes" id="UP001381693"/>
    </source>
</evidence>
<evidence type="ECO:0000313" key="10">
    <source>
        <dbReference type="EMBL" id="KAK7065275.1"/>
    </source>
</evidence>
<evidence type="ECO:0000256" key="5">
    <source>
        <dbReference type="ARBA" id="ARBA00023180"/>
    </source>
</evidence>
<dbReference type="PRINTS" id="PR01983">
    <property type="entry name" value="NOTCH"/>
</dbReference>
<dbReference type="PROSITE" id="PS01186">
    <property type="entry name" value="EGF_2"/>
    <property type="match status" value="1"/>
</dbReference>
<dbReference type="SMART" id="SM00181">
    <property type="entry name" value="EGF"/>
    <property type="match status" value="2"/>
</dbReference>
<dbReference type="GO" id="GO:0016318">
    <property type="term" value="P:ommatidial rotation"/>
    <property type="evidence" value="ECO:0007669"/>
    <property type="project" value="UniProtKB-ARBA"/>
</dbReference>
<accession>A0AAN8ZY95</accession>
<feature type="domain" description="CUB" evidence="8">
    <location>
        <begin position="1277"/>
        <end position="1345"/>
    </location>
</feature>
<dbReference type="PROSITE" id="PS50026">
    <property type="entry name" value="EGF_3"/>
    <property type="match status" value="2"/>
</dbReference>
<dbReference type="SUPFAM" id="SSF49854">
    <property type="entry name" value="Spermadhesin, CUB domain"/>
    <property type="match status" value="11"/>
</dbReference>
<feature type="domain" description="CUB" evidence="8">
    <location>
        <begin position="809"/>
        <end position="922"/>
    </location>
</feature>
<feature type="disulfide bond" evidence="6">
    <location>
        <begin position="218"/>
        <end position="245"/>
    </location>
</feature>
<dbReference type="InterPro" id="IPR035914">
    <property type="entry name" value="Sperma_CUB_dom_sf"/>
</dbReference>
<feature type="disulfide bond" evidence="7">
    <location>
        <begin position="45"/>
        <end position="54"/>
    </location>
</feature>
<feature type="domain" description="CUB" evidence="8">
    <location>
        <begin position="450"/>
        <end position="567"/>
    </location>
</feature>
<sequence>MPSSSGGQSGGSGQVQPTNWCLNNPCVNGGSCTQYPGSFTYTCVCQPGYTGRNCEVDIDECASQPCLNGGTCTQGLNSYTCRCPSSHTGSRCQTENQQCGGRLIGTGGFVSYPGIRSQLYNHNISCAWVISVPRNKVINVTFQYFHLEGGGCRYDWLQIHDGPGSSAHMIGRFCGTSLPRNNGTIISTHNHLYMWFRSDHSLAGMGFNFTWNATDPVCGGSISRQNYGSINSPGYPGRYPLGRDCYWTVRVPPGKRIRFHFATLQIETHVNCSFDFLEIRDGLSETGHSLGKYCSSQAPAPLTSSGSEAFIHFHSDNSLSDTGFHISFSAEPGIPGCGGVLTNDMGDFSPPTQSDFYEHNLHCEWQIRVPPGESVTLNFTEFHLEGHHACRWDYVEIRDGGDADSPLIRRACGLNIPEPIQSTGNQLFVIFHSDNSISRRGFTATYQVACGGEYSSTTGLLRSPYHPQAYPHNRECIYIIRQPVGKAIHLNFTDFDVEGPSYWRGCVYDYVEIRDGRRSTSPLLGRHCGPPTHRPQPLISTLNYMWIKFRTDSSISNRGFIANYTTIDTRCGGVFRELSGHINSPNSPDTYPGNLDCYWVLDLPSGYVIQLTWHTFVLESHYNCAYDYVEIFDNSSIAGNGGQMGERYCGNTLPPVMTSSDNLMTIHFHADSSVNHDGFSAVYHGLDASRMCGGHYHTQSGVLTSPDYPDNYPNSRTCEWTITVPRAHQIKLYFEEVNIEPSHNCMYDALEIRNGATLTSPIISRICKVNESVPEILSHHHQLYIRFTSDESVSYKGFKIVWDSAATGCGGTLAGVSGEIISPGYPQPYHHLSDCYWTIRVGQGSIIMLLFTDIDLESHNSCSFDFVEVRDGSSYRAPSLGRYCSMSRGFIAINSTSNTLWIRFRSDYSNNGRGFKAQYVTGCNTIIRGHRGVIVTPNYPNPYPHDRNCTWTIMAPRGNSINASFSDFVLEDHMDSENQRCLYDYVDIRDRQQVGAGSSTIGHYCQGRPLPPPIATGPRRDILEINFVSDYSVAENGFRMEWIINGCGDEFTKPSETFSSPKYPNAYPVNTDCEWYIKTAPGTKIQITIQDFDLESADECIYDVLKIYGGEDSTSPLLTSQCHKLRSPSVVTTQGNNAFLSFHSDQTVRGKGFNISYTTLPGGCGGTFTAPSGSIHSPNYPQLYDVHSDCVWVISVDKQHVVELNFTDFDVEPHTNCSYDYVSVYDGNTTSAPELLRHCGDTIPSAIISTGNTVTIRLKADESMSGRGFVANFTRACGATVDVNMDESGELHSPQYPYLYTPRLNCSWHLRAPEGSRVLLHIVHLDIHTLPADGENCTRNYVAVRLLFIVYVSKKRDVMDHKDINTSLYEHNIFLKTNSRARFQLSQFFLKTDITDFNNRYVLGISNYHRVTRIIYS</sequence>
<dbReference type="CDD" id="cd00041">
    <property type="entry name" value="CUB"/>
    <property type="match status" value="11"/>
</dbReference>
<comment type="caution">
    <text evidence="10">The sequence shown here is derived from an EMBL/GenBank/DDBJ whole genome shotgun (WGS) entry which is preliminary data.</text>
</comment>
<feature type="domain" description="CUB" evidence="8">
    <location>
        <begin position="337"/>
        <end position="449"/>
    </location>
</feature>
<keyword evidence="2" id="KW-0732">Signal</keyword>
<feature type="disulfide bond" evidence="7">
    <location>
        <begin position="83"/>
        <end position="92"/>
    </location>
</feature>
<gene>
    <name evidence="10" type="ORF">SK128_012047</name>
</gene>
<dbReference type="GO" id="GO:0005509">
    <property type="term" value="F:calcium ion binding"/>
    <property type="evidence" value="ECO:0007669"/>
    <property type="project" value="InterPro"/>
</dbReference>
<feature type="disulfide bond" evidence="7">
    <location>
        <begin position="26"/>
        <end position="43"/>
    </location>
</feature>
<dbReference type="FunFam" id="2.10.25.10:FF:000004">
    <property type="entry name" value="Neurogenic locus notch 1"/>
    <property type="match status" value="1"/>
</dbReference>
<feature type="domain" description="CUB" evidence="8">
    <location>
        <begin position="1047"/>
        <end position="1160"/>
    </location>
</feature>
<dbReference type="Pfam" id="PF00431">
    <property type="entry name" value="CUB"/>
    <property type="match status" value="11"/>
</dbReference>
<evidence type="ECO:0008006" key="12">
    <source>
        <dbReference type="Google" id="ProtNLM"/>
    </source>
</evidence>
<evidence type="ECO:0000256" key="1">
    <source>
        <dbReference type="ARBA" id="ARBA00022536"/>
    </source>
</evidence>
<dbReference type="FunFam" id="2.60.120.290:FF:000013">
    <property type="entry name" value="Membrane frizzled-related protein"/>
    <property type="match status" value="7"/>
</dbReference>
<dbReference type="Gene3D" id="2.60.120.290">
    <property type="entry name" value="Spermadhesin, CUB domain"/>
    <property type="match status" value="11"/>
</dbReference>
<keyword evidence="11" id="KW-1185">Reference proteome</keyword>
<evidence type="ECO:0000259" key="9">
    <source>
        <dbReference type="PROSITE" id="PS50026"/>
    </source>
</evidence>
<dbReference type="Proteomes" id="UP001381693">
    <property type="component" value="Unassembled WGS sequence"/>
</dbReference>
<feature type="domain" description="CUB" evidence="8">
    <location>
        <begin position="571"/>
        <end position="686"/>
    </location>
</feature>
<keyword evidence="5" id="KW-0325">Glycoprotein</keyword>
<dbReference type="PROSITE" id="PS00022">
    <property type="entry name" value="EGF_1"/>
    <property type="match status" value="2"/>
</dbReference>
<dbReference type="InterPro" id="IPR000742">
    <property type="entry name" value="EGF"/>
</dbReference>
<dbReference type="PROSITE" id="PS01180">
    <property type="entry name" value="CUB"/>
    <property type="match status" value="11"/>
</dbReference>
<dbReference type="EMBL" id="JAXCGZ010020832">
    <property type="protein sequence ID" value="KAK7065275.1"/>
    <property type="molecule type" value="Genomic_DNA"/>
</dbReference>
<reference evidence="10 11" key="1">
    <citation type="submission" date="2023-11" db="EMBL/GenBank/DDBJ databases">
        <title>Halocaridina rubra genome assembly.</title>
        <authorList>
            <person name="Smith C."/>
        </authorList>
    </citation>
    <scope>NUCLEOTIDE SEQUENCE [LARGE SCALE GENOMIC DNA]</scope>
    <source>
        <strain evidence="10">EP-1</strain>
        <tissue evidence="10">Whole</tissue>
    </source>
</reference>
<keyword evidence="1 7" id="KW-0245">EGF-like domain</keyword>
<protein>
    <recommendedName>
        <fullName evidence="12">Cubilin</fullName>
    </recommendedName>
</protein>
<feature type="domain" description="EGF-like" evidence="9">
    <location>
        <begin position="17"/>
        <end position="55"/>
    </location>
</feature>
<feature type="domain" description="CUB" evidence="8">
    <location>
        <begin position="692"/>
        <end position="805"/>
    </location>
</feature>
<dbReference type="SUPFAM" id="SSF57196">
    <property type="entry name" value="EGF/Laminin"/>
    <property type="match status" value="2"/>
</dbReference>
<dbReference type="PANTHER" id="PTHR24251">
    <property type="entry name" value="OVOCHYMASE-RELATED"/>
    <property type="match status" value="1"/>
</dbReference>
<keyword evidence="3" id="KW-0677">Repeat</keyword>
<comment type="caution">
    <text evidence="7">Lacks conserved residue(s) required for the propagation of feature annotation.</text>
</comment>
<evidence type="ECO:0000256" key="2">
    <source>
        <dbReference type="ARBA" id="ARBA00022729"/>
    </source>
</evidence>
<dbReference type="SMART" id="SM00042">
    <property type="entry name" value="CUB"/>
    <property type="match status" value="11"/>
</dbReference>
<dbReference type="GO" id="GO:0050769">
    <property type="term" value="P:positive regulation of neurogenesis"/>
    <property type="evidence" value="ECO:0007669"/>
    <property type="project" value="UniProtKB-ARBA"/>
</dbReference>
<feature type="domain" description="CUB" evidence="8">
    <location>
        <begin position="218"/>
        <end position="331"/>
    </location>
</feature>
<feature type="domain" description="EGF-like" evidence="9">
    <location>
        <begin position="57"/>
        <end position="93"/>
    </location>
</feature>
<feature type="domain" description="CUB" evidence="8">
    <location>
        <begin position="923"/>
        <end position="1045"/>
    </location>
</feature>
<dbReference type="Gene3D" id="2.10.25.10">
    <property type="entry name" value="Laminin"/>
    <property type="match status" value="2"/>
</dbReference>
<feature type="domain" description="CUB" evidence="8">
    <location>
        <begin position="1164"/>
        <end position="1276"/>
    </location>
</feature>
<dbReference type="FunFam" id="2.60.120.290:FF:000060">
    <property type="entry name" value="Cubilin homolog"/>
    <property type="match status" value="1"/>
</dbReference>
<dbReference type="GO" id="GO:0048056">
    <property type="term" value="P:R3/R4 cell differentiation"/>
    <property type="evidence" value="ECO:0007669"/>
    <property type="project" value="UniProtKB-ARBA"/>
</dbReference>
<feature type="disulfide bond" evidence="6">
    <location>
        <begin position="99"/>
        <end position="126"/>
    </location>
</feature>
<evidence type="ECO:0000256" key="3">
    <source>
        <dbReference type="ARBA" id="ARBA00022737"/>
    </source>
</evidence>
<dbReference type="InterPro" id="IPR000859">
    <property type="entry name" value="CUB_dom"/>
</dbReference>
<dbReference type="SMART" id="SM00179">
    <property type="entry name" value="EGF_CA"/>
    <property type="match status" value="2"/>
</dbReference>
<evidence type="ECO:0000256" key="4">
    <source>
        <dbReference type="ARBA" id="ARBA00023157"/>
    </source>
</evidence>
<dbReference type="Pfam" id="PF00008">
    <property type="entry name" value="EGF"/>
    <property type="match status" value="2"/>
</dbReference>
<organism evidence="10 11">
    <name type="scientific">Halocaridina rubra</name>
    <name type="common">Hawaiian red shrimp</name>
    <dbReference type="NCBI Taxonomy" id="373956"/>
    <lineage>
        <taxon>Eukaryota</taxon>
        <taxon>Metazoa</taxon>
        <taxon>Ecdysozoa</taxon>
        <taxon>Arthropoda</taxon>
        <taxon>Crustacea</taxon>
        <taxon>Multicrustacea</taxon>
        <taxon>Malacostraca</taxon>
        <taxon>Eumalacostraca</taxon>
        <taxon>Eucarida</taxon>
        <taxon>Decapoda</taxon>
        <taxon>Pleocyemata</taxon>
        <taxon>Caridea</taxon>
        <taxon>Atyoidea</taxon>
        <taxon>Atyidae</taxon>
        <taxon>Halocaridina</taxon>
    </lineage>
</organism>
<evidence type="ECO:0000259" key="8">
    <source>
        <dbReference type="PROSITE" id="PS01180"/>
    </source>
</evidence>
<name>A0AAN8ZY95_HALRR</name>
<dbReference type="InterPro" id="IPR001881">
    <property type="entry name" value="EGF-like_Ca-bd_dom"/>
</dbReference>